<feature type="region of interest" description="Disordered" evidence="2">
    <location>
        <begin position="1"/>
        <end position="66"/>
    </location>
</feature>
<feature type="compositionally biased region" description="Low complexity" evidence="2">
    <location>
        <begin position="310"/>
        <end position="331"/>
    </location>
</feature>
<dbReference type="OrthoDB" id="417450at2759"/>
<dbReference type="Proteomes" id="UP000823388">
    <property type="component" value="Chromosome 4N"/>
</dbReference>
<feature type="region of interest" description="Disordered" evidence="2">
    <location>
        <begin position="310"/>
        <end position="333"/>
    </location>
</feature>
<feature type="domain" description="Ubiquitin-like" evidence="3">
    <location>
        <begin position="68"/>
        <end position="138"/>
    </location>
</feature>
<dbReference type="SMART" id="SM00213">
    <property type="entry name" value="UBQ"/>
    <property type="match status" value="1"/>
</dbReference>
<dbReference type="PROSITE" id="PS51035">
    <property type="entry name" value="BAG"/>
    <property type="match status" value="1"/>
</dbReference>
<comment type="caution">
    <text evidence="5">The sequence shown here is derived from an EMBL/GenBank/DDBJ whole genome shotgun (WGS) entry which is preliminary data.</text>
</comment>
<dbReference type="Gene3D" id="1.20.58.120">
    <property type="entry name" value="BAG domain"/>
    <property type="match status" value="1"/>
</dbReference>
<dbReference type="InterPro" id="IPR039773">
    <property type="entry name" value="BAG_chaperone_regulator"/>
</dbReference>
<sequence length="341" mass="37017">MLGATPKARKGAPAKLGSVKEAPPAVAPAGNKVPAEEVWEVRPGGMLVQKRGGGLPDDEPSPNVKPVPTIRVKVKHAGVTHEIYISSEASFGELKKLVAAKTGLHPDDQKVLYKDKERDSKAFLDMAGVKDRSKLVVVEDPEAKARRLIEERRNGRLEKAAKAVAAVAAEVDKLAPKVAALDASVRKGEKVAENDVVQVTELLMNELLQLDAVVADGDVKAQRRMQVKRVQKYVETLDAVAVKNAAIVRKSGERTAAKQQQQQLPAQQQQQQQQPRRQQPPPPQPQYNHHQQPAAAGQTRWEMFDLLSSLPSTSSASSTTTVSSTASSGALPTNRLDWMLF</sequence>
<feature type="region of interest" description="Disordered" evidence="2">
    <location>
        <begin position="252"/>
        <end position="296"/>
    </location>
</feature>
<evidence type="ECO:0000313" key="6">
    <source>
        <dbReference type="Proteomes" id="UP000823388"/>
    </source>
</evidence>
<accession>A0A8T0SYH7</accession>
<evidence type="ECO:0000256" key="2">
    <source>
        <dbReference type="SAM" id="MobiDB-lite"/>
    </source>
</evidence>
<name>A0A8T0SYH7_PANVG</name>
<dbReference type="EMBL" id="CM029044">
    <property type="protein sequence ID" value="KAG2603900.1"/>
    <property type="molecule type" value="Genomic_DNA"/>
</dbReference>
<dbReference type="Gene3D" id="3.10.20.90">
    <property type="entry name" value="Phosphatidylinositol 3-kinase Catalytic Subunit, Chain A, domain 1"/>
    <property type="match status" value="1"/>
</dbReference>
<reference evidence="5" key="1">
    <citation type="submission" date="2020-05" db="EMBL/GenBank/DDBJ databases">
        <title>WGS assembly of Panicum virgatum.</title>
        <authorList>
            <person name="Lovell J.T."/>
            <person name="Jenkins J."/>
            <person name="Shu S."/>
            <person name="Juenger T.E."/>
            <person name="Schmutz J."/>
        </authorList>
    </citation>
    <scope>NUCLEOTIDE SEQUENCE</scope>
    <source>
        <strain evidence="5">AP13</strain>
    </source>
</reference>
<dbReference type="PROSITE" id="PS50053">
    <property type="entry name" value="UBIQUITIN_2"/>
    <property type="match status" value="1"/>
</dbReference>
<dbReference type="SUPFAM" id="SSF63491">
    <property type="entry name" value="BAG domain"/>
    <property type="match status" value="1"/>
</dbReference>
<dbReference type="PANTHER" id="PTHR12329:SF20">
    <property type="entry name" value="OS06G0126500 PROTEIN"/>
    <property type="match status" value="1"/>
</dbReference>
<feature type="compositionally biased region" description="Low complexity" evidence="2">
    <location>
        <begin position="286"/>
        <end position="296"/>
    </location>
</feature>
<dbReference type="InterPro" id="IPR003103">
    <property type="entry name" value="BAG_domain"/>
</dbReference>
<feature type="domain" description="BAG" evidence="4">
    <location>
        <begin position="160"/>
        <end position="241"/>
    </location>
</feature>
<evidence type="ECO:0000256" key="1">
    <source>
        <dbReference type="ARBA" id="ARBA00023186"/>
    </source>
</evidence>
<gene>
    <name evidence="5" type="ORF">PVAP13_4NG028200</name>
</gene>
<dbReference type="GO" id="GO:0000774">
    <property type="term" value="F:adenyl-nucleotide exchange factor activity"/>
    <property type="evidence" value="ECO:0007669"/>
    <property type="project" value="TreeGrafter"/>
</dbReference>
<protein>
    <recommendedName>
        <fullName evidence="7">BAG family molecular chaperone regulator 3</fullName>
    </recommendedName>
</protein>
<dbReference type="GO" id="GO:0050821">
    <property type="term" value="P:protein stabilization"/>
    <property type="evidence" value="ECO:0007669"/>
    <property type="project" value="TreeGrafter"/>
</dbReference>
<dbReference type="InterPro" id="IPR000626">
    <property type="entry name" value="Ubiquitin-like_dom"/>
</dbReference>
<dbReference type="InterPro" id="IPR029071">
    <property type="entry name" value="Ubiquitin-like_domsf"/>
</dbReference>
<keyword evidence="6" id="KW-1185">Reference proteome</keyword>
<dbReference type="GO" id="GO:0005737">
    <property type="term" value="C:cytoplasm"/>
    <property type="evidence" value="ECO:0007669"/>
    <property type="project" value="TreeGrafter"/>
</dbReference>
<organism evidence="5 6">
    <name type="scientific">Panicum virgatum</name>
    <name type="common">Blackwell switchgrass</name>
    <dbReference type="NCBI Taxonomy" id="38727"/>
    <lineage>
        <taxon>Eukaryota</taxon>
        <taxon>Viridiplantae</taxon>
        <taxon>Streptophyta</taxon>
        <taxon>Embryophyta</taxon>
        <taxon>Tracheophyta</taxon>
        <taxon>Spermatophyta</taxon>
        <taxon>Magnoliopsida</taxon>
        <taxon>Liliopsida</taxon>
        <taxon>Poales</taxon>
        <taxon>Poaceae</taxon>
        <taxon>PACMAD clade</taxon>
        <taxon>Panicoideae</taxon>
        <taxon>Panicodae</taxon>
        <taxon>Paniceae</taxon>
        <taxon>Panicinae</taxon>
        <taxon>Panicum</taxon>
        <taxon>Panicum sect. Hiantes</taxon>
    </lineage>
</organism>
<evidence type="ECO:0000259" key="3">
    <source>
        <dbReference type="PROSITE" id="PS50053"/>
    </source>
</evidence>
<feature type="compositionally biased region" description="Low complexity" evidence="2">
    <location>
        <begin position="257"/>
        <end position="277"/>
    </location>
</feature>
<proteinExistence type="predicted"/>
<evidence type="ECO:0000313" key="5">
    <source>
        <dbReference type="EMBL" id="KAG2603900.1"/>
    </source>
</evidence>
<evidence type="ECO:0000259" key="4">
    <source>
        <dbReference type="PROSITE" id="PS51035"/>
    </source>
</evidence>
<dbReference type="Pfam" id="PF00240">
    <property type="entry name" value="ubiquitin"/>
    <property type="match status" value="1"/>
</dbReference>
<dbReference type="AlphaFoldDB" id="A0A8T0SYH7"/>
<dbReference type="GO" id="GO:0051087">
    <property type="term" value="F:protein-folding chaperone binding"/>
    <property type="evidence" value="ECO:0007669"/>
    <property type="project" value="InterPro"/>
</dbReference>
<dbReference type="Pfam" id="PF02179">
    <property type="entry name" value="BAG"/>
    <property type="match status" value="1"/>
</dbReference>
<evidence type="ECO:0008006" key="7">
    <source>
        <dbReference type="Google" id="ProtNLM"/>
    </source>
</evidence>
<keyword evidence="1" id="KW-0143">Chaperone</keyword>
<dbReference type="SMART" id="SM00264">
    <property type="entry name" value="BAG"/>
    <property type="match status" value="1"/>
</dbReference>
<dbReference type="SUPFAM" id="SSF54236">
    <property type="entry name" value="Ubiquitin-like"/>
    <property type="match status" value="1"/>
</dbReference>
<dbReference type="PANTHER" id="PTHR12329">
    <property type="entry name" value="BCL2-ASSOCIATED ATHANOGENE"/>
    <property type="match status" value="1"/>
</dbReference>
<dbReference type="InterPro" id="IPR036533">
    <property type="entry name" value="BAG_dom_sf"/>
</dbReference>